<protein>
    <recommendedName>
        <fullName evidence="2">DNA polymerase III subunit delta</fullName>
    </recommendedName>
</protein>
<sequence>MNNPLNEIIGQEKIKLTLDRIISSGKVSHAFLFKGLEGIGKEDTAIRFAQALVYKSELPEEKKKKYITQIGNLSEPFIKYIFPLPRGKNETDDDNPYEKLKEDEIELIHEEFSKKSLNHFYKIQIPKANIIKINSIRDINHFLSLSYDEAVKRVVLISDAHLMNDAAQNAMLKNLEEPPANIIFILVTHYPERLRETIRSRCWMINFHPLNNSDVEKILTNNFNIDIELAKKVSVFSSGSVSNALKLINYGLDEMKEKAIKILRYSFGKKFHSAYSEFEDISKESDNEYFSLIISLLIQWLNDFIKFRSDSGNILFRDYMETFEKFHSRYPDIDLLPLSNRLDEISSRLKNNINLNLAISNVISEIAAVIDTK</sequence>
<dbReference type="PANTHER" id="PTHR11669:SF8">
    <property type="entry name" value="DNA POLYMERASE III SUBUNIT DELTA"/>
    <property type="match status" value="1"/>
</dbReference>
<evidence type="ECO:0000313" key="1">
    <source>
        <dbReference type="EMBL" id="HGT47033.1"/>
    </source>
</evidence>
<dbReference type="InterPro" id="IPR027417">
    <property type="entry name" value="P-loop_NTPase"/>
</dbReference>
<dbReference type="PANTHER" id="PTHR11669">
    <property type="entry name" value="REPLICATION FACTOR C / DNA POLYMERASE III GAMMA-TAU SUBUNIT"/>
    <property type="match status" value="1"/>
</dbReference>
<proteinExistence type="predicted"/>
<dbReference type="GO" id="GO:0006261">
    <property type="term" value="P:DNA-templated DNA replication"/>
    <property type="evidence" value="ECO:0007669"/>
    <property type="project" value="TreeGrafter"/>
</dbReference>
<evidence type="ECO:0008006" key="2">
    <source>
        <dbReference type="Google" id="ProtNLM"/>
    </source>
</evidence>
<comment type="caution">
    <text evidence="1">The sequence shown here is derived from an EMBL/GenBank/DDBJ whole genome shotgun (WGS) entry which is preliminary data.</text>
</comment>
<name>A0A832G1S9_9BACT</name>
<reference evidence="1" key="1">
    <citation type="journal article" date="2020" name="mSystems">
        <title>Genome- and Community-Level Interaction Insights into Carbon Utilization and Element Cycling Functions of Hydrothermarchaeota in Hydrothermal Sediment.</title>
        <authorList>
            <person name="Zhou Z."/>
            <person name="Liu Y."/>
            <person name="Xu W."/>
            <person name="Pan J."/>
            <person name="Luo Z.H."/>
            <person name="Li M."/>
        </authorList>
    </citation>
    <scope>NUCLEOTIDE SEQUENCE [LARGE SCALE GENOMIC DNA]</scope>
    <source>
        <strain evidence="1">SpSt-500</strain>
    </source>
</reference>
<gene>
    <name evidence="1" type="ORF">ENS56_03265</name>
</gene>
<dbReference type="AlphaFoldDB" id="A0A832G1S9"/>
<dbReference type="Pfam" id="PF13177">
    <property type="entry name" value="DNA_pol3_delta2"/>
    <property type="match status" value="2"/>
</dbReference>
<accession>A0A832G1S9</accession>
<dbReference type="SUPFAM" id="SSF52540">
    <property type="entry name" value="P-loop containing nucleoside triphosphate hydrolases"/>
    <property type="match status" value="1"/>
</dbReference>
<dbReference type="InterPro" id="IPR050238">
    <property type="entry name" value="DNA_Rep/Repair_Clamp_Loader"/>
</dbReference>
<organism evidence="1">
    <name type="scientific">Ignavibacterium album</name>
    <dbReference type="NCBI Taxonomy" id="591197"/>
    <lineage>
        <taxon>Bacteria</taxon>
        <taxon>Pseudomonadati</taxon>
        <taxon>Ignavibacteriota</taxon>
        <taxon>Ignavibacteria</taxon>
        <taxon>Ignavibacteriales</taxon>
        <taxon>Ignavibacteriaceae</taxon>
        <taxon>Ignavibacterium</taxon>
    </lineage>
</organism>
<dbReference type="Gene3D" id="3.40.50.300">
    <property type="entry name" value="P-loop containing nucleotide triphosphate hydrolases"/>
    <property type="match status" value="1"/>
</dbReference>
<dbReference type="EMBL" id="DSVI01000004">
    <property type="protein sequence ID" value="HGT47033.1"/>
    <property type="molecule type" value="Genomic_DNA"/>
</dbReference>